<feature type="non-terminal residue" evidence="1">
    <location>
        <position position="1"/>
    </location>
</feature>
<dbReference type="PANTHER" id="PTHR35796">
    <property type="entry name" value="HYPOTHETICAL CYTOSOLIC PROTEIN"/>
    <property type="match status" value="1"/>
</dbReference>
<accession>A0A225W9J4</accession>
<gene>
    <name evidence="1" type="ORF">PHMEG_00012118</name>
</gene>
<proteinExistence type="predicted"/>
<protein>
    <recommendedName>
        <fullName evidence="3">M96 mating-specific protein</fullName>
    </recommendedName>
</protein>
<dbReference type="AlphaFoldDB" id="A0A225W9J4"/>
<dbReference type="EMBL" id="NBNE01001344">
    <property type="protein sequence ID" value="OWZ14413.1"/>
    <property type="molecule type" value="Genomic_DNA"/>
</dbReference>
<evidence type="ECO:0000313" key="1">
    <source>
        <dbReference type="EMBL" id="OWZ14413.1"/>
    </source>
</evidence>
<evidence type="ECO:0008006" key="3">
    <source>
        <dbReference type="Google" id="ProtNLM"/>
    </source>
</evidence>
<name>A0A225W9J4_9STRA</name>
<reference evidence="2" key="1">
    <citation type="submission" date="2017-03" db="EMBL/GenBank/DDBJ databases">
        <title>Phytopthora megakarya and P. palmivora, two closely related causual agents of cacao black pod achieved similar genome size and gene model numbers by different mechanisms.</title>
        <authorList>
            <person name="Ali S."/>
            <person name="Shao J."/>
            <person name="Larry D.J."/>
            <person name="Kronmiller B."/>
            <person name="Shen D."/>
            <person name="Strem M.D."/>
            <person name="Melnick R.L."/>
            <person name="Guiltinan M.J."/>
            <person name="Tyler B.M."/>
            <person name="Meinhardt L.W."/>
            <person name="Bailey B.A."/>
        </authorList>
    </citation>
    <scope>NUCLEOTIDE SEQUENCE [LARGE SCALE GENOMIC DNA]</scope>
    <source>
        <strain evidence="2">zdho120</strain>
    </source>
</reference>
<dbReference type="Proteomes" id="UP000198211">
    <property type="component" value="Unassembled WGS sequence"/>
</dbReference>
<evidence type="ECO:0000313" key="2">
    <source>
        <dbReference type="Proteomes" id="UP000198211"/>
    </source>
</evidence>
<dbReference type="PANTHER" id="PTHR35796:SF3">
    <property type="entry name" value="BHLH DOMAIN-CONTAINING PROTEIN"/>
    <property type="match status" value="1"/>
</dbReference>
<comment type="caution">
    <text evidence="1">The sequence shown here is derived from an EMBL/GenBank/DDBJ whole genome shotgun (WGS) entry which is preliminary data.</text>
</comment>
<keyword evidence="2" id="KW-1185">Reference proteome</keyword>
<organism evidence="1 2">
    <name type="scientific">Phytophthora megakarya</name>
    <dbReference type="NCBI Taxonomy" id="4795"/>
    <lineage>
        <taxon>Eukaryota</taxon>
        <taxon>Sar</taxon>
        <taxon>Stramenopiles</taxon>
        <taxon>Oomycota</taxon>
        <taxon>Peronosporomycetes</taxon>
        <taxon>Peronosporales</taxon>
        <taxon>Peronosporaceae</taxon>
        <taxon>Phytophthora</taxon>
    </lineage>
</organism>
<sequence length="305" mass="34715">WQRIAQRQAQGREESEAENKRLKSVLQGQIQLAQRLEQVLHKRPNVSVFREGTGSSPKKRLYRGSDDSSSMYELFLSELDGLYAQMDAIFHQNGMETSVDDSLRKAYVRTRKGSEDQDELYAELQDVNIIPFDFDKAASAMWYAVKRQYSKNRYHSHEGVIERPEDTIAVKFRSQCKRRGVDTCLDTVMVMGRYVERNRLAIVWRSVSRGEDEFSGMYTDETGWSVLKRIPPDSGLGLSGCVMQNCVHIVPKRVDCTASLPQDEIGLLTNLVIDSYEDDVIALGAMVEDLLLQESVTTSGQTLRE</sequence>
<dbReference type="OrthoDB" id="73842at2759"/>